<dbReference type="InterPro" id="IPR029058">
    <property type="entry name" value="AB_hydrolase_fold"/>
</dbReference>
<dbReference type="InterPro" id="IPR050228">
    <property type="entry name" value="Carboxylesterase_BioH"/>
</dbReference>
<dbReference type="RefSeq" id="WP_089403826.1">
    <property type="nucleotide sequence ID" value="NZ_FZOH01000003.1"/>
</dbReference>
<dbReference type="EMBL" id="FZOH01000003">
    <property type="protein sequence ID" value="SNS30694.1"/>
    <property type="molecule type" value="Genomic_DNA"/>
</dbReference>
<proteinExistence type="predicted"/>
<dbReference type="PANTHER" id="PTHR43194">
    <property type="entry name" value="HYDROLASE ALPHA/BETA FOLD FAMILY"/>
    <property type="match status" value="1"/>
</dbReference>
<evidence type="ECO:0000313" key="3">
    <source>
        <dbReference type="Proteomes" id="UP000198386"/>
    </source>
</evidence>
<dbReference type="PANTHER" id="PTHR43194:SF2">
    <property type="entry name" value="PEROXISOMAL MEMBRANE PROTEIN LPX1"/>
    <property type="match status" value="1"/>
</dbReference>
<evidence type="ECO:0000259" key="1">
    <source>
        <dbReference type="Pfam" id="PF12697"/>
    </source>
</evidence>
<gene>
    <name evidence="2" type="ORF">SAMN04488107_2133</name>
</gene>
<keyword evidence="3" id="KW-1185">Reference proteome</keyword>
<sequence>MDCSLYRTAASGDAVRAWCEHRLVAWPTAHERSVLDTGLGETHLVVAGHGDTTVLYLPGTNMSAATSLPVLSALAARHRVVAADVPGQPGLSAGVRPGGDRLACYGAWVGELVAHLHADLLVLVGHSLGAAITLAAEPDGVAGLVLVDPAGIVRLRVGASVFAATLPWLLRPTTARSARLVRQLHGPGRHPADDEVEWMTLVARTTRTSAAPGPLPAAVLRRWRATPRAVLSGERDCFLPAPRLRDAVRRHLDVELQVLPGTGHMAPDEQPEAVVAAVDTLGGR</sequence>
<reference evidence="3" key="1">
    <citation type="submission" date="2017-06" db="EMBL/GenBank/DDBJ databases">
        <authorList>
            <person name="Varghese N."/>
            <person name="Submissions S."/>
        </authorList>
    </citation>
    <scope>NUCLEOTIDE SEQUENCE [LARGE SCALE GENOMIC DNA]</scope>
    <source>
        <strain evidence="3">DSM 45423</strain>
    </source>
</reference>
<accession>A0A239DFT0</accession>
<dbReference type="GO" id="GO:0003824">
    <property type="term" value="F:catalytic activity"/>
    <property type="evidence" value="ECO:0007669"/>
    <property type="project" value="UniProtKB-ARBA"/>
</dbReference>
<dbReference type="SUPFAM" id="SSF53474">
    <property type="entry name" value="alpha/beta-Hydrolases"/>
    <property type="match status" value="1"/>
</dbReference>
<feature type="domain" description="AB hydrolase-1" evidence="1">
    <location>
        <begin position="54"/>
        <end position="277"/>
    </location>
</feature>
<dbReference type="Gene3D" id="3.40.50.1820">
    <property type="entry name" value="alpha/beta hydrolase"/>
    <property type="match status" value="1"/>
</dbReference>
<evidence type="ECO:0000313" key="2">
    <source>
        <dbReference type="EMBL" id="SNS30694.1"/>
    </source>
</evidence>
<dbReference type="Pfam" id="PF12697">
    <property type="entry name" value="Abhydrolase_6"/>
    <property type="match status" value="1"/>
</dbReference>
<dbReference type="AlphaFoldDB" id="A0A239DFT0"/>
<dbReference type="InterPro" id="IPR000073">
    <property type="entry name" value="AB_hydrolase_1"/>
</dbReference>
<name>A0A239DFT0_9ACTN</name>
<organism evidence="2 3">
    <name type="scientific">Geodermatophilus saharensis</name>
    <dbReference type="NCBI Taxonomy" id="1137994"/>
    <lineage>
        <taxon>Bacteria</taxon>
        <taxon>Bacillati</taxon>
        <taxon>Actinomycetota</taxon>
        <taxon>Actinomycetes</taxon>
        <taxon>Geodermatophilales</taxon>
        <taxon>Geodermatophilaceae</taxon>
        <taxon>Geodermatophilus</taxon>
    </lineage>
</organism>
<protein>
    <submittedName>
        <fullName evidence="2">Pimeloyl-ACP methyl ester carboxylesterase</fullName>
    </submittedName>
</protein>
<dbReference type="OrthoDB" id="5513277at2"/>
<dbReference type="Proteomes" id="UP000198386">
    <property type="component" value="Unassembled WGS sequence"/>
</dbReference>